<keyword evidence="2" id="KW-0472">Membrane</keyword>
<comment type="caution">
    <text evidence="3">The sequence shown here is derived from an EMBL/GenBank/DDBJ whole genome shotgun (WGS) entry which is preliminary data.</text>
</comment>
<feature type="compositionally biased region" description="Basic and acidic residues" evidence="1">
    <location>
        <begin position="120"/>
        <end position="129"/>
    </location>
</feature>
<feature type="compositionally biased region" description="Low complexity" evidence="1">
    <location>
        <begin position="292"/>
        <end position="314"/>
    </location>
</feature>
<dbReference type="Proteomes" id="UP000306050">
    <property type="component" value="Chromosome SGRAM_10"/>
</dbReference>
<organism evidence="3 4">
    <name type="scientific">Sporisorium graminicola</name>
    <dbReference type="NCBI Taxonomy" id="280036"/>
    <lineage>
        <taxon>Eukaryota</taxon>
        <taxon>Fungi</taxon>
        <taxon>Dikarya</taxon>
        <taxon>Basidiomycota</taxon>
        <taxon>Ustilaginomycotina</taxon>
        <taxon>Ustilaginomycetes</taxon>
        <taxon>Ustilaginales</taxon>
        <taxon>Ustilaginaceae</taxon>
        <taxon>Sporisorium</taxon>
    </lineage>
</organism>
<keyword evidence="4" id="KW-1185">Reference proteome</keyword>
<keyword evidence="2" id="KW-1133">Transmembrane helix</keyword>
<gene>
    <name evidence="3" type="ORF">EX895_001160</name>
</gene>
<sequence length="380" mass="40642">MAWFQSAQSFADNTPFDTLKRLLEAAFFRDPEPQPVSAWRMIIDPPMPYSITLFCQACRIISLLILLPIFLIGILDFAGYAVFRTLGLHRRRVRIQRQTKAGVKVPIGRSSSRRRNPRVYRNDRNRPTDRSNIPSIVKAPLLSPGTYDAETLLRQRARSLSIGSAEEEAAWVASGGQQARLSTLNKDAADASLTSADSENGSLGDADTDGDAGRDYFGRAPRVGVDGAMGLADTDVDESGTESGLDSPVQRFSQLKGSRRRGLSGGLNFTPVSPYPPASPAAPSHHYEQTIADNDASNSASVVSLSSDSPTSSTNDDRPLTTGRKHVNKNDGDGSSSNMSSSWIGVEADAGQDVSPAPPLTVDPVQAAAAAGLEPDTQVA</sequence>
<evidence type="ECO:0000313" key="4">
    <source>
        <dbReference type="Proteomes" id="UP000306050"/>
    </source>
</evidence>
<feature type="compositionally biased region" description="Low complexity" evidence="1">
    <location>
        <begin position="333"/>
        <end position="342"/>
    </location>
</feature>
<protein>
    <submittedName>
        <fullName evidence="3">Uncharacterized protein</fullName>
    </submittedName>
</protein>
<evidence type="ECO:0000313" key="3">
    <source>
        <dbReference type="EMBL" id="TKY89863.1"/>
    </source>
</evidence>
<reference evidence="3 4" key="1">
    <citation type="submission" date="2019-05" db="EMBL/GenBank/DDBJ databases">
        <title>Sporisorium graminicola CBS 10092 draft sequencing and annotation.</title>
        <authorList>
            <person name="Solano-Gonzalez S."/>
            <person name="Caddick M.X."/>
            <person name="Darby A."/>
        </authorList>
    </citation>
    <scope>NUCLEOTIDE SEQUENCE [LARGE SCALE GENOMIC DNA]</scope>
    <source>
        <strain evidence="3 4">CBS 10092</strain>
    </source>
</reference>
<feature type="region of interest" description="Disordered" evidence="1">
    <location>
        <begin position="99"/>
        <end position="136"/>
    </location>
</feature>
<feature type="transmembrane region" description="Helical" evidence="2">
    <location>
        <begin position="60"/>
        <end position="83"/>
    </location>
</feature>
<feature type="region of interest" description="Disordered" evidence="1">
    <location>
        <begin position="193"/>
        <end position="380"/>
    </location>
</feature>
<dbReference type="EMBL" id="SRRM01000003">
    <property type="protein sequence ID" value="TKY89863.1"/>
    <property type="molecule type" value="Genomic_DNA"/>
</dbReference>
<dbReference type="GeneID" id="40724055"/>
<name>A0A4U7KYM7_9BASI</name>
<dbReference type="KEGG" id="sgra:EX895_001160"/>
<evidence type="ECO:0000256" key="1">
    <source>
        <dbReference type="SAM" id="MobiDB-lite"/>
    </source>
</evidence>
<dbReference type="OrthoDB" id="3362926at2759"/>
<dbReference type="RefSeq" id="XP_029741848.1">
    <property type="nucleotide sequence ID" value="XM_029881760.1"/>
</dbReference>
<keyword evidence="2" id="KW-0812">Transmembrane</keyword>
<dbReference type="AlphaFoldDB" id="A0A4U7KYM7"/>
<accession>A0A4U7KYM7</accession>
<proteinExistence type="predicted"/>
<evidence type="ECO:0000256" key="2">
    <source>
        <dbReference type="SAM" id="Phobius"/>
    </source>
</evidence>